<feature type="domain" description="BZIP" evidence="8">
    <location>
        <begin position="153"/>
        <end position="204"/>
    </location>
</feature>
<keyword evidence="10" id="KW-1185">Reference proteome</keyword>
<evidence type="ECO:0000256" key="1">
    <source>
        <dbReference type="ARBA" id="ARBA00004123"/>
    </source>
</evidence>
<dbReference type="PANTHER" id="PTHR45879">
    <property type="entry name" value="CYCLIC AMP RESPONSE ELEMENT-BINDING PROTEIN B"/>
    <property type="match status" value="1"/>
</dbReference>
<feature type="compositionally biased region" description="Low complexity" evidence="7">
    <location>
        <begin position="33"/>
        <end position="48"/>
    </location>
</feature>
<keyword evidence="6" id="KW-0175">Coiled coil</keyword>
<evidence type="ECO:0000256" key="7">
    <source>
        <dbReference type="SAM" id="MobiDB-lite"/>
    </source>
</evidence>
<dbReference type="SMART" id="SM00338">
    <property type="entry name" value="BRLZ"/>
    <property type="match status" value="1"/>
</dbReference>
<sequence length="214" mass="22530">MTSVKSDMEEDYDDSHSAVSEPSSVDAAEASPAKSGGSTTTRSAAKTKAAAKGKKKAGTTGTVQVVTNGGTNVDMSALQGTTVIMTQDGQQFLIPVSSLNGEVLTSGTANKQSSSGMSSASSSGSGGDVRLSSPMVITAPAYGQQQGMADEVGRKREVRLLKNREAAKECRRKKKEYIKCLENRVAVLENQNKALIEELKSLKELYCKSTSSHD</sequence>
<keyword evidence="3" id="KW-0238">DNA-binding</keyword>
<proteinExistence type="predicted"/>
<feature type="region of interest" description="Disordered" evidence="7">
    <location>
        <begin position="1"/>
        <end position="59"/>
    </location>
</feature>
<name>A0A1D1W4Y9_RAMVA</name>
<organism evidence="9 10">
    <name type="scientific">Ramazzottius varieornatus</name>
    <name type="common">Water bear</name>
    <name type="synonym">Tardigrade</name>
    <dbReference type="NCBI Taxonomy" id="947166"/>
    <lineage>
        <taxon>Eukaryota</taxon>
        <taxon>Metazoa</taxon>
        <taxon>Ecdysozoa</taxon>
        <taxon>Tardigrada</taxon>
        <taxon>Eutardigrada</taxon>
        <taxon>Parachela</taxon>
        <taxon>Hypsibioidea</taxon>
        <taxon>Ramazzottiidae</taxon>
        <taxon>Ramazzottius</taxon>
    </lineage>
</organism>
<dbReference type="InterPro" id="IPR046347">
    <property type="entry name" value="bZIP_sf"/>
</dbReference>
<dbReference type="Gene3D" id="1.20.5.170">
    <property type="match status" value="1"/>
</dbReference>
<feature type="coiled-coil region" evidence="6">
    <location>
        <begin position="171"/>
        <end position="205"/>
    </location>
</feature>
<reference evidence="9 10" key="1">
    <citation type="journal article" date="2016" name="Nat. Commun.">
        <title>Extremotolerant tardigrade genome and improved radiotolerance of human cultured cells by tardigrade-unique protein.</title>
        <authorList>
            <person name="Hashimoto T."/>
            <person name="Horikawa D.D."/>
            <person name="Saito Y."/>
            <person name="Kuwahara H."/>
            <person name="Kozuka-Hata H."/>
            <person name="Shin-I T."/>
            <person name="Minakuchi Y."/>
            <person name="Ohishi K."/>
            <person name="Motoyama A."/>
            <person name="Aizu T."/>
            <person name="Enomoto A."/>
            <person name="Kondo K."/>
            <person name="Tanaka S."/>
            <person name="Hara Y."/>
            <person name="Koshikawa S."/>
            <person name="Sagara H."/>
            <person name="Miura T."/>
            <person name="Yokobori S."/>
            <person name="Miyagawa K."/>
            <person name="Suzuki Y."/>
            <person name="Kubo T."/>
            <person name="Oyama M."/>
            <person name="Kohara Y."/>
            <person name="Fujiyama A."/>
            <person name="Arakawa K."/>
            <person name="Katayama T."/>
            <person name="Toyoda A."/>
            <person name="Kunieda T."/>
        </authorList>
    </citation>
    <scope>NUCLEOTIDE SEQUENCE [LARGE SCALE GENOMIC DNA]</scope>
    <source>
        <strain evidence="9 10">YOKOZUNA-1</strain>
    </source>
</reference>
<evidence type="ECO:0000259" key="8">
    <source>
        <dbReference type="PROSITE" id="PS50217"/>
    </source>
</evidence>
<protein>
    <recommendedName>
        <fullName evidence="8">BZIP domain-containing protein</fullName>
    </recommendedName>
</protein>
<dbReference type="FunFam" id="1.20.5.170:FF:000003">
    <property type="entry name" value="cAMP-responsive element modulator isoform X2"/>
    <property type="match status" value="1"/>
</dbReference>
<evidence type="ECO:0000256" key="4">
    <source>
        <dbReference type="ARBA" id="ARBA00023163"/>
    </source>
</evidence>
<keyword evidence="5" id="KW-0539">Nucleus</keyword>
<dbReference type="AlphaFoldDB" id="A0A1D1W4Y9"/>
<feature type="region of interest" description="Disordered" evidence="7">
    <location>
        <begin position="107"/>
        <end position="131"/>
    </location>
</feature>
<dbReference type="OrthoDB" id="5970722at2759"/>
<dbReference type="PROSITE" id="PS00036">
    <property type="entry name" value="BZIP_BASIC"/>
    <property type="match status" value="1"/>
</dbReference>
<dbReference type="PANTHER" id="PTHR45879:SF3">
    <property type="entry name" value="CYCLIC AMP RESPONSE ELEMENT-BINDING PROTEIN B"/>
    <property type="match status" value="1"/>
</dbReference>
<dbReference type="SUPFAM" id="SSF57959">
    <property type="entry name" value="Leucine zipper domain"/>
    <property type="match status" value="1"/>
</dbReference>
<evidence type="ECO:0000313" key="10">
    <source>
        <dbReference type="Proteomes" id="UP000186922"/>
    </source>
</evidence>
<comment type="caution">
    <text evidence="9">The sequence shown here is derived from an EMBL/GenBank/DDBJ whole genome shotgun (WGS) entry which is preliminary data.</text>
</comment>
<dbReference type="PROSITE" id="PS50217">
    <property type="entry name" value="BZIP"/>
    <property type="match status" value="1"/>
</dbReference>
<dbReference type="InterPro" id="IPR004827">
    <property type="entry name" value="bZIP"/>
</dbReference>
<dbReference type="Pfam" id="PF00170">
    <property type="entry name" value="bZIP_1"/>
    <property type="match status" value="1"/>
</dbReference>
<dbReference type="GO" id="GO:0005667">
    <property type="term" value="C:transcription regulator complex"/>
    <property type="evidence" value="ECO:0007669"/>
    <property type="project" value="TreeGrafter"/>
</dbReference>
<evidence type="ECO:0000256" key="3">
    <source>
        <dbReference type="ARBA" id="ARBA00023125"/>
    </source>
</evidence>
<gene>
    <name evidence="9" type="primary">RvY_16069-1</name>
    <name evidence="9" type="synonym">RvY_16069.1</name>
    <name evidence="9" type="ORF">RvY_16069</name>
</gene>
<accession>A0A1D1W4Y9</accession>
<comment type="subcellular location">
    <subcellularLocation>
        <location evidence="1">Nucleus</location>
    </subcellularLocation>
</comment>
<dbReference type="GO" id="GO:0005634">
    <property type="term" value="C:nucleus"/>
    <property type="evidence" value="ECO:0007669"/>
    <property type="project" value="UniProtKB-SubCell"/>
</dbReference>
<feature type="compositionally biased region" description="Low complexity" evidence="7">
    <location>
        <begin position="113"/>
        <end position="123"/>
    </location>
</feature>
<evidence type="ECO:0000256" key="5">
    <source>
        <dbReference type="ARBA" id="ARBA00023242"/>
    </source>
</evidence>
<dbReference type="GO" id="GO:0000978">
    <property type="term" value="F:RNA polymerase II cis-regulatory region sequence-specific DNA binding"/>
    <property type="evidence" value="ECO:0007669"/>
    <property type="project" value="TreeGrafter"/>
</dbReference>
<dbReference type="PRINTS" id="PR00041">
    <property type="entry name" value="LEUZIPPRCREB"/>
</dbReference>
<dbReference type="EMBL" id="BDGG01000013">
    <property type="protein sequence ID" value="GAV06029.1"/>
    <property type="molecule type" value="Genomic_DNA"/>
</dbReference>
<dbReference type="InterPro" id="IPR001630">
    <property type="entry name" value="Leuzip_CREB"/>
</dbReference>
<dbReference type="Proteomes" id="UP000186922">
    <property type="component" value="Unassembled WGS sequence"/>
</dbReference>
<keyword evidence="2" id="KW-0805">Transcription regulation</keyword>
<evidence type="ECO:0000313" key="9">
    <source>
        <dbReference type="EMBL" id="GAV06029.1"/>
    </source>
</evidence>
<evidence type="ECO:0000256" key="6">
    <source>
        <dbReference type="SAM" id="Coils"/>
    </source>
</evidence>
<dbReference type="STRING" id="947166.A0A1D1W4Y9"/>
<keyword evidence="4" id="KW-0804">Transcription</keyword>
<dbReference type="GO" id="GO:0000981">
    <property type="term" value="F:DNA-binding transcription factor activity, RNA polymerase II-specific"/>
    <property type="evidence" value="ECO:0007669"/>
    <property type="project" value="TreeGrafter"/>
</dbReference>
<evidence type="ECO:0000256" key="2">
    <source>
        <dbReference type="ARBA" id="ARBA00023015"/>
    </source>
</evidence>
<dbReference type="CDD" id="cd14690">
    <property type="entry name" value="bZIP_CREB1"/>
    <property type="match status" value="1"/>
</dbReference>